<dbReference type="Proteomes" id="UP000603545">
    <property type="component" value="Unassembled WGS sequence"/>
</dbReference>
<dbReference type="InterPro" id="IPR043129">
    <property type="entry name" value="ATPase_NBD"/>
</dbReference>
<feature type="domain" description="Gcp-like" evidence="1">
    <location>
        <begin position="33"/>
        <end position="222"/>
    </location>
</feature>
<dbReference type="InterPro" id="IPR022496">
    <property type="entry name" value="T6A_TsaB"/>
</dbReference>
<evidence type="ECO:0000313" key="3">
    <source>
        <dbReference type="Proteomes" id="UP000603545"/>
    </source>
</evidence>
<reference evidence="2 3" key="1">
    <citation type="submission" date="2020-08" db="EMBL/GenBank/DDBJ databases">
        <title>Bridging the membrane lipid divide: bacteria of the FCB group superphylum have the potential to synthesize archaeal ether lipids.</title>
        <authorList>
            <person name="Villanueva L."/>
            <person name="Von Meijenfeldt F.A.B."/>
            <person name="Westbye A.B."/>
            <person name="Yadav S."/>
            <person name="Hopmans E.C."/>
            <person name="Dutilh B.E."/>
            <person name="Sinninghe Damste J.S."/>
        </authorList>
    </citation>
    <scope>NUCLEOTIDE SEQUENCE [LARGE SCALE GENOMIC DNA]</scope>
    <source>
        <strain evidence="2">NIOZ-UU82</strain>
    </source>
</reference>
<proteinExistence type="predicted"/>
<dbReference type="PANTHER" id="PTHR11735:SF11">
    <property type="entry name" value="TRNA THREONYLCARBAMOYLADENOSINE BIOSYNTHESIS PROTEIN TSAB"/>
    <property type="match status" value="1"/>
</dbReference>
<dbReference type="CDD" id="cd24032">
    <property type="entry name" value="ASKHA_NBD_TsaB"/>
    <property type="match status" value="1"/>
</dbReference>
<dbReference type="GO" id="GO:0005829">
    <property type="term" value="C:cytosol"/>
    <property type="evidence" value="ECO:0007669"/>
    <property type="project" value="TreeGrafter"/>
</dbReference>
<protein>
    <submittedName>
        <fullName evidence="2">tRNA (Adenosine(37)-N6)-threonylcarbamoyltransferase complex dimerization subunit type 1 TsaB</fullName>
    </submittedName>
</protein>
<gene>
    <name evidence="2" type="primary">tsaB</name>
    <name evidence="2" type="ORF">H8E80_02430</name>
</gene>
<organism evidence="2 3">
    <name type="scientific">Candidatus Desulfaltia bathyphila</name>
    <dbReference type="NCBI Taxonomy" id="2841697"/>
    <lineage>
        <taxon>Bacteria</taxon>
        <taxon>Pseudomonadati</taxon>
        <taxon>Thermodesulfobacteriota</taxon>
        <taxon>Desulfobacteria</taxon>
        <taxon>Desulfobacterales</taxon>
        <taxon>Desulfobacterales incertae sedis</taxon>
        <taxon>Candidatus Desulfaltia</taxon>
    </lineage>
</organism>
<evidence type="ECO:0000259" key="1">
    <source>
        <dbReference type="Pfam" id="PF00814"/>
    </source>
</evidence>
<evidence type="ECO:0000313" key="2">
    <source>
        <dbReference type="EMBL" id="MBC8198894.1"/>
    </source>
</evidence>
<dbReference type="SUPFAM" id="SSF53067">
    <property type="entry name" value="Actin-like ATPase domain"/>
    <property type="match status" value="2"/>
</dbReference>
<dbReference type="GO" id="GO:0002949">
    <property type="term" value="P:tRNA threonylcarbamoyladenosine modification"/>
    <property type="evidence" value="ECO:0007669"/>
    <property type="project" value="InterPro"/>
</dbReference>
<dbReference type="PANTHER" id="PTHR11735">
    <property type="entry name" value="TRNA N6-ADENOSINE THREONYLCARBAMOYLTRANSFERASE"/>
    <property type="match status" value="1"/>
</dbReference>
<dbReference type="EMBL" id="JACNLL010000026">
    <property type="protein sequence ID" value="MBC8198894.1"/>
    <property type="molecule type" value="Genomic_DNA"/>
</dbReference>
<sequence>MKILAVDTAVKSCSVAIVDKESVLAELTLCREQTHSKHLMEMINAAIKLSGIIVSELDGFAVTRGPGSFTGLRIGISSIKGLAAATRKPLVGVSSLDALARQCFFSQYLICPLLDARRGEVYFSRYRFNGGILKKEIDEQVLPPGEAVCDINEACIFVGDGAFVYQKLIRDKLGVLAHFALPSQSAIRASTIANISMDRFKNNDTDDIRSFVPFYIRKSYAELSSESSR</sequence>
<dbReference type="InterPro" id="IPR000905">
    <property type="entry name" value="Gcp-like_dom"/>
</dbReference>
<comment type="caution">
    <text evidence="2">The sequence shown here is derived from an EMBL/GenBank/DDBJ whole genome shotgun (WGS) entry which is preliminary data.</text>
</comment>
<dbReference type="Pfam" id="PF00814">
    <property type="entry name" value="TsaD"/>
    <property type="match status" value="1"/>
</dbReference>
<dbReference type="Gene3D" id="3.30.420.40">
    <property type="match status" value="2"/>
</dbReference>
<dbReference type="AlphaFoldDB" id="A0A8J6N2K9"/>
<dbReference type="NCBIfam" id="TIGR03725">
    <property type="entry name" value="T6A_YeaZ"/>
    <property type="match status" value="1"/>
</dbReference>
<accession>A0A8J6N2K9</accession>
<name>A0A8J6N2K9_9BACT</name>